<evidence type="ECO:0000259" key="3">
    <source>
        <dbReference type="Pfam" id="PF13340"/>
    </source>
</evidence>
<evidence type="ECO:0000313" key="4">
    <source>
        <dbReference type="EMBL" id="HJF48242.1"/>
    </source>
</evidence>
<evidence type="ECO:0000259" key="2">
    <source>
        <dbReference type="Pfam" id="PF01609"/>
    </source>
</evidence>
<dbReference type="PANTHER" id="PTHR30007">
    <property type="entry name" value="PHP DOMAIN PROTEIN"/>
    <property type="match status" value="1"/>
</dbReference>
<dbReference type="GO" id="GO:0003677">
    <property type="term" value="F:DNA binding"/>
    <property type="evidence" value="ECO:0007669"/>
    <property type="project" value="InterPro"/>
</dbReference>
<dbReference type="NCBIfam" id="NF033580">
    <property type="entry name" value="transpos_IS5_3"/>
    <property type="match status" value="1"/>
</dbReference>
<name>A0A921GJX0_9MICO</name>
<dbReference type="Proteomes" id="UP000775129">
    <property type="component" value="Unassembled WGS sequence"/>
</dbReference>
<dbReference type="InterPro" id="IPR025161">
    <property type="entry name" value="IS402-like_dom"/>
</dbReference>
<dbReference type="EMBL" id="DYWO01000013">
    <property type="protein sequence ID" value="HJF48242.1"/>
    <property type="molecule type" value="Genomic_DNA"/>
</dbReference>
<sequence>MATATTRHQVLSDEQWERIEPLLPSNKGRKGHPFRENRKIVEGIIYRSRTGIPWRDLPREQFGPWQTVWKRHYLYARLGVWDRIHAALMAQADAAGGIDWTVSVDSTISRAHQHGTNTTRPDQPTGAGANHKNPTAEEPEGHAVGRSRGGLGSKVHAAVDGNGMPLAIVLTGGQRNDGAMLVEVLDDIRVPRLGPGRPRTRPAAVVADKAYSSGKTRRMLAARGIKAVIPQKSDELAARQRKGSCGGRPPGLDQTAYAGRNVVERQFGLVKQWRGIATRYDKHAITYRASVVLCAVIAWLRK</sequence>
<dbReference type="PANTHER" id="PTHR30007:SF1">
    <property type="entry name" value="BLR1914 PROTEIN"/>
    <property type="match status" value="1"/>
</dbReference>
<dbReference type="AlphaFoldDB" id="A0A921GJX0"/>
<dbReference type="GO" id="GO:0004803">
    <property type="term" value="F:transposase activity"/>
    <property type="evidence" value="ECO:0007669"/>
    <property type="project" value="InterPro"/>
</dbReference>
<organism evidence="4 5">
    <name type="scientific">Brachybacterium paraconglomeratum</name>
    <dbReference type="NCBI Taxonomy" id="173362"/>
    <lineage>
        <taxon>Bacteria</taxon>
        <taxon>Bacillati</taxon>
        <taxon>Actinomycetota</taxon>
        <taxon>Actinomycetes</taxon>
        <taxon>Micrococcales</taxon>
        <taxon>Dermabacteraceae</taxon>
        <taxon>Brachybacterium</taxon>
    </lineage>
</organism>
<proteinExistence type="predicted"/>
<feature type="domain" description="Transposase IS4-like" evidence="2">
    <location>
        <begin position="100"/>
        <end position="290"/>
    </location>
</feature>
<reference evidence="4" key="2">
    <citation type="submission" date="2021-09" db="EMBL/GenBank/DDBJ databases">
        <authorList>
            <person name="Gilroy R."/>
        </authorList>
    </citation>
    <scope>NUCLEOTIDE SEQUENCE</scope>
    <source>
        <strain evidence="4">1647</strain>
    </source>
</reference>
<dbReference type="Pfam" id="PF01609">
    <property type="entry name" value="DDE_Tnp_1"/>
    <property type="match status" value="1"/>
</dbReference>
<feature type="region of interest" description="Disordered" evidence="1">
    <location>
        <begin position="112"/>
        <end position="156"/>
    </location>
</feature>
<dbReference type="Pfam" id="PF13340">
    <property type="entry name" value="DUF4096"/>
    <property type="match status" value="1"/>
</dbReference>
<accession>A0A921GJX0</accession>
<evidence type="ECO:0000256" key="1">
    <source>
        <dbReference type="SAM" id="MobiDB-lite"/>
    </source>
</evidence>
<dbReference type="InterPro" id="IPR002559">
    <property type="entry name" value="Transposase_11"/>
</dbReference>
<feature type="compositionally biased region" description="Polar residues" evidence="1">
    <location>
        <begin position="112"/>
        <end position="122"/>
    </location>
</feature>
<protein>
    <submittedName>
        <fullName evidence="4">IS5 family transposase</fullName>
    </submittedName>
</protein>
<dbReference type="GO" id="GO:0006313">
    <property type="term" value="P:DNA transposition"/>
    <property type="evidence" value="ECO:0007669"/>
    <property type="project" value="InterPro"/>
</dbReference>
<evidence type="ECO:0000313" key="5">
    <source>
        <dbReference type="Proteomes" id="UP000775129"/>
    </source>
</evidence>
<feature type="domain" description="Insertion element IS402-like" evidence="3">
    <location>
        <begin position="11"/>
        <end position="85"/>
    </location>
</feature>
<reference evidence="4" key="1">
    <citation type="journal article" date="2021" name="PeerJ">
        <title>Extensive microbial diversity within the chicken gut microbiome revealed by metagenomics and culture.</title>
        <authorList>
            <person name="Gilroy R."/>
            <person name="Ravi A."/>
            <person name="Getino M."/>
            <person name="Pursley I."/>
            <person name="Horton D.L."/>
            <person name="Alikhan N.F."/>
            <person name="Baker D."/>
            <person name="Gharbi K."/>
            <person name="Hall N."/>
            <person name="Watson M."/>
            <person name="Adriaenssens E.M."/>
            <person name="Foster-Nyarko E."/>
            <person name="Jarju S."/>
            <person name="Secka A."/>
            <person name="Antonio M."/>
            <person name="Oren A."/>
            <person name="Chaudhuri R.R."/>
            <person name="La Ragione R."/>
            <person name="Hildebrand F."/>
            <person name="Pallen M.J."/>
        </authorList>
    </citation>
    <scope>NUCLEOTIDE SEQUENCE</scope>
    <source>
        <strain evidence="4">1647</strain>
    </source>
</reference>
<comment type="caution">
    <text evidence="4">The sequence shown here is derived from an EMBL/GenBank/DDBJ whole genome shotgun (WGS) entry which is preliminary data.</text>
</comment>
<gene>
    <name evidence="4" type="ORF">K8W24_00335</name>
</gene>